<dbReference type="SUPFAM" id="SSF55874">
    <property type="entry name" value="ATPase domain of HSP90 chaperone/DNA topoisomerase II/histidine kinase"/>
    <property type="match status" value="1"/>
</dbReference>
<dbReference type="Pfam" id="PF08447">
    <property type="entry name" value="PAS_3"/>
    <property type="match status" value="2"/>
</dbReference>
<evidence type="ECO:0000256" key="5">
    <source>
        <dbReference type="ARBA" id="ARBA00022777"/>
    </source>
</evidence>
<evidence type="ECO:0000313" key="11">
    <source>
        <dbReference type="EMBL" id="UXP32111.1"/>
    </source>
</evidence>
<evidence type="ECO:0000313" key="12">
    <source>
        <dbReference type="Proteomes" id="UP001065174"/>
    </source>
</evidence>
<evidence type="ECO:0000256" key="1">
    <source>
        <dbReference type="ARBA" id="ARBA00000085"/>
    </source>
</evidence>
<dbReference type="InterPro" id="IPR001789">
    <property type="entry name" value="Sig_transdc_resp-reg_receiver"/>
</dbReference>
<dbReference type="InterPro" id="IPR001610">
    <property type="entry name" value="PAC"/>
</dbReference>
<dbReference type="SMART" id="SM00086">
    <property type="entry name" value="PAC"/>
    <property type="match status" value="4"/>
</dbReference>
<dbReference type="PROSITE" id="PS50113">
    <property type="entry name" value="PAC"/>
    <property type="match status" value="3"/>
</dbReference>
<organism evidence="11 12">
    <name type="scientific">Reichenbachiella agarivorans</name>
    <dbReference type="NCBI Taxonomy" id="2979464"/>
    <lineage>
        <taxon>Bacteria</taxon>
        <taxon>Pseudomonadati</taxon>
        <taxon>Bacteroidota</taxon>
        <taxon>Cytophagia</taxon>
        <taxon>Cytophagales</taxon>
        <taxon>Reichenbachiellaceae</taxon>
        <taxon>Reichenbachiella</taxon>
    </lineage>
</organism>
<evidence type="ECO:0000259" key="7">
    <source>
        <dbReference type="PROSITE" id="PS50109"/>
    </source>
</evidence>
<dbReference type="Pfam" id="PF08448">
    <property type="entry name" value="PAS_4"/>
    <property type="match status" value="1"/>
</dbReference>
<name>A0ABY6CNL0_9BACT</name>
<dbReference type="InterPro" id="IPR013656">
    <property type="entry name" value="PAS_4"/>
</dbReference>
<dbReference type="InterPro" id="IPR011006">
    <property type="entry name" value="CheY-like_superfamily"/>
</dbReference>
<evidence type="ECO:0000256" key="4">
    <source>
        <dbReference type="ARBA" id="ARBA00022679"/>
    </source>
</evidence>
<dbReference type="Proteomes" id="UP001065174">
    <property type="component" value="Chromosome"/>
</dbReference>
<feature type="domain" description="Response regulatory" evidence="8">
    <location>
        <begin position="12"/>
        <end position="128"/>
    </location>
</feature>
<feature type="domain" description="PAC" evidence="10">
    <location>
        <begin position="341"/>
        <end position="393"/>
    </location>
</feature>
<dbReference type="Gene3D" id="3.40.50.2300">
    <property type="match status" value="1"/>
</dbReference>
<dbReference type="SUPFAM" id="SSF52172">
    <property type="entry name" value="CheY-like"/>
    <property type="match status" value="1"/>
</dbReference>
<dbReference type="RefSeq" id="WP_262309548.1">
    <property type="nucleotide sequence ID" value="NZ_CP106679.1"/>
</dbReference>
<dbReference type="CDD" id="cd00130">
    <property type="entry name" value="PAS"/>
    <property type="match status" value="3"/>
</dbReference>
<dbReference type="Pfam" id="PF07730">
    <property type="entry name" value="HisKA_3"/>
    <property type="match status" value="1"/>
</dbReference>
<dbReference type="Gene3D" id="3.30.450.20">
    <property type="entry name" value="PAS domain"/>
    <property type="match status" value="4"/>
</dbReference>
<evidence type="ECO:0000256" key="2">
    <source>
        <dbReference type="ARBA" id="ARBA00012438"/>
    </source>
</evidence>
<protein>
    <recommendedName>
        <fullName evidence="2">histidine kinase</fullName>
        <ecNumber evidence="2">2.7.13.3</ecNumber>
    </recommendedName>
</protein>
<dbReference type="PANTHER" id="PTHR43304:SF1">
    <property type="entry name" value="PAC DOMAIN-CONTAINING PROTEIN"/>
    <property type="match status" value="1"/>
</dbReference>
<keyword evidence="12" id="KW-1185">Reference proteome</keyword>
<dbReference type="EMBL" id="CP106679">
    <property type="protein sequence ID" value="UXP32111.1"/>
    <property type="molecule type" value="Genomic_DNA"/>
</dbReference>
<comment type="catalytic activity">
    <reaction evidence="1">
        <text>ATP + protein L-histidine = ADP + protein N-phospho-L-histidine.</text>
        <dbReference type="EC" id="2.7.13.3"/>
    </reaction>
</comment>
<dbReference type="Pfam" id="PF02518">
    <property type="entry name" value="HATPase_c"/>
    <property type="match status" value="1"/>
</dbReference>
<dbReference type="PROSITE" id="PS50112">
    <property type="entry name" value="PAS"/>
    <property type="match status" value="1"/>
</dbReference>
<feature type="modified residue" description="4-aspartylphosphate" evidence="6">
    <location>
        <position position="63"/>
    </location>
</feature>
<feature type="domain" description="Histidine kinase" evidence="7">
    <location>
        <begin position="657"/>
        <end position="850"/>
    </location>
</feature>
<dbReference type="SMART" id="SM00091">
    <property type="entry name" value="PAS"/>
    <property type="match status" value="3"/>
</dbReference>
<dbReference type="Gene3D" id="3.30.565.10">
    <property type="entry name" value="Histidine kinase-like ATPase, C-terminal domain"/>
    <property type="match status" value="1"/>
</dbReference>
<reference evidence="11" key="1">
    <citation type="submission" date="2022-09" db="EMBL/GenBank/DDBJ databases">
        <title>Comparative genomics and taxonomic characterization of three novel marine species of genus Reichenbachiella exhibiting antioxidant and polysaccharide degradation activities.</title>
        <authorList>
            <person name="Muhammad N."/>
            <person name="Lee Y.-J."/>
            <person name="Ko J."/>
            <person name="Kim S.-G."/>
        </authorList>
    </citation>
    <scope>NUCLEOTIDE SEQUENCE</scope>
    <source>
        <strain evidence="11">BKB1-1</strain>
    </source>
</reference>
<dbReference type="NCBIfam" id="TIGR00229">
    <property type="entry name" value="sensory_box"/>
    <property type="match status" value="1"/>
</dbReference>
<dbReference type="InterPro" id="IPR013655">
    <property type="entry name" value="PAS_fold_3"/>
</dbReference>
<dbReference type="PANTHER" id="PTHR43304">
    <property type="entry name" value="PHYTOCHROME-LIKE PROTEIN CPH1"/>
    <property type="match status" value="1"/>
</dbReference>
<dbReference type="CDD" id="cd00156">
    <property type="entry name" value="REC"/>
    <property type="match status" value="1"/>
</dbReference>
<keyword evidence="5" id="KW-0418">Kinase</keyword>
<dbReference type="InterPro" id="IPR003594">
    <property type="entry name" value="HATPase_dom"/>
</dbReference>
<evidence type="ECO:0000259" key="10">
    <source>
        <dbReference type="PROSITE" id="PS50113"/>
    </source>
</evidence>
<evidence type="ECO:0000259" key="9">
    <source>
        <dbReference type="PROSITE" id="PS50112"/>
    </source>
</evidence>
<sequence length="862" mass="99016">MESTNLNHNKYRFLILEDVPFEVDLIKRSLSKEGIKMEVYITDNQKDFNQSLREFKPDLIISDYNLPSYTGMEALQDAIAFKSEIPFIIVTGTLGEEKAVDLLKMGATDFVLKDNLPRLPIVVKRALSDLRKREQDLQTKEELRKLKEHQRQLFQFAPIGISELSLEGQILSINEFGKYLFRITECIMQKSPSLFDLLDTREKMALKQWLKEEHPTNSRSIIIQNNKKDRYINFTCIPHQNTLGENVFIGTFEDVTEQVNIKRQLKEKNQLFETLMETITDIIYLKDKMGRYVMVNKAFEKTFSVKEKDIVGKRDKDFMDQSLAKQISNIDDEIFEKQENVSSILSYERQNGRVTYYDSHNAPFFNESKNIIGIVGACRDITLSVNAEEELKQSEALLLEAENIAGIGSWEFTVAGELITGSIGMMKIFDLSLSKRTWHYSVFINKCHPDDQDEFLSALQNAILEGENIDIEHRVVQAESGIVWVRIKGKVVINESNVVDKIIGTVQDITEHKNIHQRLLMKRELLDEAQAIANIGSFDWSISQNVLHCTDQFRTILDLKPSGIWASFDNYIERIHPSDRELTRNKIFDALSDCNSYDIEHRVLLPNGKIKTLRAIGRFKKDKTDQPEHLFGTIEDITDKQEMDSALIEGQEMERARIAREVHDGIGQLLAATKFNLSAMEGMPEEHKAEQHDKIHKTLEMTIDEARRITRNLSTKILDELGLEKAIMELCTQAHDLLGLKINLEYCTKDVQFSENARRSIYRMVQESINNMLKYSKATAGLVTIKEERDSLSIVIKDNGIGFDLNDPKTKQGNGLTNLRQRAKVLYGYLDLWSKPNEGTAISINIPYENLTTNEENTISNC</sequence>
<dbReference type="PROSITE" id="PS50109">
    <property type="entry name" value="HIS_KIN"/>
    <property type="match status" value="1"/>
</dbReference>
<feature type="domain" description="PAC" evidence="10">
    <location>
        <begin position="469"/>
        <end position="521"/>
    </location>
</feature>
<gene>
    <name evidence="11" type="ORF">N6H18_17345</name>
</gene>
<proteinExistence type="predicted"/>
<keyword evidence="3 6" id="KW-0597">Phosphoprotein</keyword>
<feature type="domain" description="PAC" evidence="10">
    <location>
        <begin position="597"/>
        <end position="649"/>
    </location>
</feature>
<dbReference type="Gene3D" id="2.10.70.100">
    <property type="match status" value="2"/>
</dbReference>
<keyword evidence="4" id="KW-0808">Transferase</keyword>
<evidence type="ECO:0000256" key="6">
    <source>
        <dbReference type="PROSITE-ProRule" id="PRU00169"/>
    </source>
</evidence>
<dbReference type="InterPro" id="IPR035965">
    <property type="entry name" value="PAS-like_dom_sf"/>
</dbReference>
<dbReference type="EC" id="2.7.13.3" evidence="2"/>
<dbReference type="Pfam" id="PF00072">
    <property type="entry name" value="Response_reg"/>
    <property type="match status" value="1"/>
</dbReference>
<dbReference type="InterPro" id="IPR036890">
    <property type="entry name" value="HATPase_C_sf"/>
</dbReference>
<evidence type="ECO:0000259" key="8">
    <source>
        <dbReference type="PROSITE" id="PS50110"/>
    </source>
</evidence>
<evidence type="ECO:0000256" key="3">
    <source>
        <dbReference type="ARBA" id="ARBA00022553"/>
    </source>
</evidence>
<accession>A0ABY6CNL0</accession>
<dbReference type="InterPro" id="IPR000700">
    <property type="entry name" value="PAS-assoc_C"/>
</dbReference>
<feature type="domain" description="PAS" evidence="9">
    <location>
        <begin position="268"/>
        <end position="338"/>
    </location>
</feature>
<dbReference type="InterPro" id="IPR000014">
    <property type="entry name" value="PAS"/>
</dbReference>
<dbReference type="SMART" id="SM00387">
    <property type="entry name" value="HATPase_c"/>
    <property type="match status" value="1"/>
</dbReference>
<dbReference type="SMART" id="SM00448">
    <property type="entry name" value="REC"/>
    <property type="match status" value="1"/>
</dbReference>
<dbReference type="InterPro" id="IPR011712">
    <property type="entry name" value="Sig_transdc_His_kin_sub3_dim/P"/>
</dbReference>
<dbReference type="InterPro" id="IPR052162">
    <property type="entry name" value="Sensor_kinase/Photoreceptor"/>
</dbReference>
<dbReference type="CDD" id="cd16917">
    <property type="entry name" value="HATPase_UhpB-NarQ-NarX-like"/>
    <property type="match status" value="1"/>
</dbReference>
<dbReference type="SUPFAM" id="SSF55785">
    <property type="entry name" value="PYP-like sensor domain (PAS domain)"/>
    <property type="match status" value="4"/>
</dbReference>
<dbReference type="Gene3D" id="1.20.5.1930">
    <property type="match status" value="1"/>
</dbReference>
<dbReference type="InterPro" id="IPR005467">
    <property type="entry name" value="His_kinase_dom"/>
</dbReference>
<dbReference type="PROSITE" id="PS50110">
    <property type="entry name" value="RESPONSE_REGULATORY"/>
    <property type="match status" value="1"/>
</dbReference>